<proteinExistence type="predicted"/>
<reference evidence="1" key="2">
    <citation type="submission" date="2013-05" db="EMBL/GenBank/DDBJ databases">
        <authorList>
            <person name="Carter J.-M."/>
            <person name="Baker S.C."/>
            <person name="Pink R."/>
            <person name="Carter D.R.F."/>
            <person name="Collins A."/>
            <person name="Tomlin J."/>
            <person name="Gibbs M."/>
            <person name="Breuker C.J."/>
        </authorList>
    </citation>
    <scope>NUCLEOTIDE SEQUENCE</scope>
    <source>
        <tissue evidence="1">Ovary</tissue>
    </source>
</reference>
<dbReference type="EMBL" id="GAIX01004894">
    <property type="protein sequence ID" value="JAA87666.1"/>
    <property type="molecule type" value="Transcribed_RNA"/>
</dbReference>
<dbReference type="RefSeq" id="XP_039759850.1">
    <property type="nucleotide sequence ID" value="XM_039903916.1"/>
</dbReference>
<name>S4P6S9_9NEOP</name>
<dbReference type="GeneID" id="120633637"/>
<protein>
    <submittedName>
        <fullName evidence="1">Uncharacterized protein</fullName>
    </submittedName>
</protein>
<accession>S4P6S9</accession>
<sequence>MSLPIETTSTTCLSTKNNFDLRWIEQIILELADAFDIQVVWDRETTILTGTLALVGVAVGGYAGGRMGAALGAGIGGAAGFGVSTMVSLSKIWETVKEKLAELSYIVLNYLRRLDPVDYVRAASILMACMNSKRELVMTILDFVAHKLGREVVSSITAA</sequence>
<organism evidence="1">
    <name type="scientific">Pararge aegeria</name>
    <name type="common">speckled wood butterfly</name>
    <dbReference type="NCBI Taxonomy" id="116150"/>
    <lineage>
        <taxon>Eukaryota</taxon>
        <taxon>Metazoa</taxon>
        <taxon>Ecdysozoa</taxon>
        <taxon>Arthropoda</taxon>
        <taxon>Hexapoda</taxon>
        <taxon>Insecta</taxon>
        <taxon>Pterygota</taxon>
        <taxon>Neoptera</taxon>
        <taxon>Endopterygota</taxon>
        <taxon>Lepidoptera</taxon>
        <taxon>Glossata</taxon>
        <taxon>Ditrysia</taxon>
        <taxon>Papilionoidea</taxon>
        <taxon>Nymphalidae</taxon>
        <taxon>Satyrinae</taxon>
        <taxon>Satyrini</taxon>
        <taxon>Parargina</taxon>
        <taxon>Pararge</taxon>
    </lineage>
</organism>
<reference evidence="1" key="1">
    <citation type="journal article" date="2013" name="BMC Genomics">
        <title>Unscrambling butterfly oogenesis.</title>
        <authorList>
            <person name="Carter J.M."/>
            <person name="Baker S.C."/>
            <person name="Pink R."/>
            <person name="Carter D.R."/>
            <person name="Collins A."/>
            <person name="Tomlin J."/>
            <person name="Gibbs M."/>
            <person name="Breuker C.J."/>
        </authorList>
    </citation>
    <scope>NUCLEOTIDE SEQUENCE</scope>
    <source>
        <tissue evidence="1">Ovary</tissue>
    </source>
</reference>
<evidence type="ECO:0000313" key="1">
    <source>
        <dbReference type="EMBL" id="JAA87666.1"/>
    </source>
</evidence>
<dbReference type="AlphaFoldDB" id="S4P6S9"/>